<evidence type="ECO:0000256" key="8">
    <source>
        <dbReference type="ARBA" id="ARBA00022827"/>
    </source>
</evidence>
<dbReference type="SUPFAM" id="SSF46977">
    <property type="entry name" value="Succinate dehydrogenase/fumarate reductase flavoprotein C-terminal domain"/>
    <property type="match status" value="1"/>
</dbReference>
<evidence type="ECO:0000259" key="14">
    <source>
        <dbReference type="Pfam" id="PF00890"/>
    </source>
</evidence>
<accession>A0ABT6XWY0</accession>
<dbReference type="Proteomes" id="UP001529245">
    <property type="component" value="Unassembled WGS sequence"/>
</dbReference>
<dbReference type="Pfam" id="PF00890">
    <property type="entry name" value="FAD_binding_2"/>
    <property type="match status" value="1"/>
</dbReference>
<dbReference type="Gene3D" id="1.20.58.100">
    <property type="entry name" value="Fumarate reductase/succinate dehydrogenase flavoprotein-like, C-terminal domain"/>
    <property type="match status" value="1"/>
</dbReference>
<proteinExistence type="inferred from homology"/>
<gene>
    <name evidence="16" type="primary">nadB</name>
    <name evidence="16" type="ORF">QID03_04655</name>
</gene>
<organism evidence="16 17">
    <name type="scientific">Alicyclobacillus sendaiensis PA2</name>
    <dbReference type="NCBI Taxonomy" id="3029425"/>
    <lineage>
        <taxon>Bacteria</taxon>
        <taxon>Bacillati</taxon>
        <taxon>Bacillota</taxon>
        <taxon>Bacilli</taxon>
        <taxon>Bacillales</taxon>
        <taxon>Alicyclobacillaceae</taxon>
        <taxon>Alicyclobacillus</taxon>
    </lineage>
</organism>
<dbReference type="RefSeq" id="WP_283203026.1">
    <property type="nucleotide sequence ID" value="NZ_JASGCB010000005.1"/>
</dbReference>
<keyword evidence="9 12" id="KW-0560">Oxidoreductase</keyword>
<evidence type="ECO:0000256" key="4">
    <source>
        <dbReference type="ARBA" id="ARBA00012173"/>
    </source>
</evidence>
<dbReference type="InterPro" id="IPR037099">
    <property type="entry name" value="Fum_R/Succ_DH_flav-like_C_sf"/>
</dbReference>
<evidence type="ECO:0000313" key="16">
    <source>
        <dbReference type="EMBL" id="MDI9259470.1"/>
    </source>
</evidence>
<dbReference type="PANTHER" id="PTHR42716:SF2">
    <property type="entry name" value="L-ASPARTATE OXIDASE, CHLOROPLASTIC"/>
    <property type="match status" value="1"/>
</dbReference>
<dbReference type="Pfam" id="PF02910">
    <property type="entry name" value="Succ_DH_flav_C"/>
    <property type="match status" value="1"/>
</dbReference>
<evidence type="ECO:0000256" key="10">
    <source>
        <dbReference type="ARBA" id="ARBA00048305"/>
    </source>
</evidence>
<evidence type="ECO:0000256" key="1">
    <source>
        <dbReference type="ARBA" id="ARBA00001974"/>
    </source>
</evidence>
<evidence type="ECO:0000256" key="9">
    <source>
        <dbReference type="ARBA" id="ARBA00023002"/>
    </source>
</evidence>
<dbReference type="EMBL" id="JASGCB010000005">
    <property type="protein sequence ID" value="MDI9259470.1"/>
    <property type="molecule type" value="Genomic_DNA"/>
</dbReference>
<evidence type="ECO:0000313" key="17">
    <source>
        <dbReference type="Proteomes" id="UP001529245"/>
    </source>
</evidence>
<dbReference type="PRINTS" id="PR00368">
    <property type="entry name" value="FADPNR"/>
</dbReference>
<comment type="function">
    <text evidence="12">Catalyzes the oxidation of L-aspartate to iminoaspartate.</text>
</comment>
<keyword evidence="8 12" id="KW-0274">FAD</keyword>
<dbReference type="EC" id="1.4.3.16" evidence="4 11"/>
<dbReference type="InterPro" id="IPR015939">
    <property type="entry name" value="Fum_Rdtase/Succ_DH_flav-like_C"/>
</dbReference>
<evidence type="ECO:0000256" key="6">
    <source>
        <dbReference type="ARBA" id="ARBA00022630"/>
    </source>
</evidence>
<dbReference type="SUPFAM" id="SSF56425">
    <property type="entry name" value="Succinate dehydrogenase/fumarate reductase flavoprotein, catalytic domain"/>
    <property type="match status" value="1"/>
</dbReference>
<comment type="catalytic activity">
    <reaction evidence="10">
        <text>L-aspartate + O2 = iminosuccinate + H2O2</text>
        <dbReference type="Rhea" id="RHEA:25876"/>
        <dbReference type="ChEBI" id="CHEBI:15379"/>
        <dbReference type="ChEBI" id="CHEBI:16240"/>
        <dbReference type="ChEBI" id="CHEBI:29991"/>
        <dbReference type="ChEBI" id="CHEBI:77875"/>
        <dbReference type="EC" id="1.4.3.16"/>
    </reaction>
    <physiologicalReaction direction="left-to-right" evidence="10">
        <dbReference type="Rhea" id="RHEA:25877"/>
    </physiologicalReaction>
</comment>
<keyword evidence="6 12" id="KW-0285">Flavoprotein</keyword>
<comment type="pathway">
    <text evidence="2 12">Cofactor biosynthesis; NAD(+) biosynthesis; iminoaspartate from L-aspartate (oxidase route): step 1/1.</text>
</comment>
<protein>
    <recommendedName>
        <fullName evidence="5 11">L-aspartate oxidase</fullName>
        <ecNumber evidence="4 11">1.4.3.16</ecNumber>
    </recommendedName>
</protein>
<dbReference type="InterPro" id="IPR005288">
    <property type="entry name" value="NadB"/>
</dbReference>
<comment type="cofactor">
    <cofactor evidence="1 12">
        <name>FAD</name>
        <dbReference type="ChEBI" id="CHEBI:57692"/>
    </cofactor>
</comment>
<dbReference type="Gene3D" id="3.50.50.60">
    <property type="entry name" value="FAD/NAD(P)-binding domain"/>
    <property type="match status" value="1"/>
</dbReference>
<dbReference type="PANTHER" id="PTHR42716">
    <property type="entry name" value="L-ASPARTATE OXIDASE"/>
    <property type="match status" value="1"/>
</dbReference>
<dbReference type="InterPro" id="IPR036188">
    <property type="entry name" value="FAD/NAD-bd_sf"/>
</dbReference>
<dbReference type="Gene3D" id="3.90.700.10">
    <property type="entry name" value="Succinate dehydrogenase/fumarate reductase flavoprotein, catalytic domain"/>
    <property type="match status" value="1"/>
</dbReference>
<evidence type="ECO:0000256" key="3">
    <source>
        <dbReference type="ARBA" id="ARBA00008562"/>
    </source>
</evidence>
<keyword evidence="7 12" id="KW-0662">Pyridine nucleotide biosynthesis</keyword>
<evidence type="ECO:0000256" key="2">
    <source>
        <dbReference type="ARBA" id="ARBA00004950"/>
    </source>
</evidence>
<name>A0ABT6XWY0_ALISE</name>
<comment type="subcellular location">
    <subcellularLocation>
        <location evidence="12">Cytoplasm</location>
    </subcellularLocation>
</comment>
<evidence type="ECO:0000256" key="5">
    <source>
        <dbReference type="ARBA" id="ARBA00021901"/>
    </source>
</evidence>
<evidence type="ECO:0000259" key="15">
    <source>
        <dbReference type="Pfam" id="PF02910"/>
    </source>
</evidence>
<dbReference type="GO" id="GO:0008734">
    <property type="term" value="F:L-aspartate oxidase activity"/>
    <property type="evidence" value="ECO:0007669"/>
    <property type="project" value="UniProtKB-EC"/>
</dbReference>
<feature type="region of interest" description="Disordered" evidence="13">
    <location>
        <begin position="35"/>
        <end position="60"/>
    </location>
</feature>
<evidence type="ECO:0000256" key="11">
    <source>
        <dbReference type="NCBIfam" id="TIGR00551"/>
    </source>
</evidence>
<keyword evidence="17" id="KW-1185">Reference proteome</keyword>
<feature type="domain" description="Fumarate reductase/succinate dehydrogenase flavoprotein-like C-terminal" evidence="15">
    <location>
        <begin position="453"/>
        <end position="478"/>
    </location>
</feature>
<comment type="caution">
    <text evidence="16">The sequence shown here is derived from an EMBL/GenBank/DDBJ whole genome shotgun (WGS) entry which is preliminary data.</text>
</comment>
<evidence type="ECO:0000256" key="13">
    <source>
        <dbReference type="SAM" id="MobiDB-lite"/>
    </source>
</evidence>
<dbReference type="SUPFAM" id="SSF51905">
    <property type="entry name" value="FAD/NAD(P)-binding domain"/>
    <property type="match status" value="1"/>
</dbReference>
<reference evidence="16 17" key="1">
    <citation type="submission" date="2023-04" db="EMBL/GenBank/DDBJ databases">
        <title>A. sendaiensis sub sp. chiapanensis a novel subspecie with specific adaptation in bacterial cell wall isolated from an active volcano.</title>
        <authorList>
            <person name="Alvarez Gutierrez P.E."/>
            <person name="Ortiz Cortes L.Y."/>
        </authorList>
    </citation>
    <scope>NUCLEOTIDE SEQUENCE [LARGE SCALE GENOMIC DNA]</scope>
    <source>
        <strain evidence="16 17">PA2</strain>
    </source>
</reference>
<comment type="similarity">
    <text evidence="3 12">Belongs to the FAD-dependent oxidoreductase 2 family. NadB subfamily.</text>
</comment>
<dbReference type="NCBIfam" id="TIGR00551">
    <property type="entry name" value="nadB"/>
    <property type="match status" value="1"/>
</dbReference>
<feature type="domain" description="FAD-dependent oxidoreductase 2 FAD-binding" evidence="14">
    <location>
        <begin position="6"/>
        <end position="370"/>
    </location>
</feature>
<dbReference type="InterPro" id="IPR027477">
    <property type="entry name" value="Succ_DH/fumarate_Rdtase_cat_sf"/>
</dbReference>
<dbReference type="InterPro" id="IPR003953">
    <property type="entry name" value="FAD-dep_OxRdtase_2_FAD-bd"/>
</dbReference>
<sequence>MEAAGVVMVGAGIAGLTAALAAAETDDVCVLAGGGPEASSSSRAQGGLAAAVGEGDDPHLHAEDTLRAGAGLCDAERVRQLAAAAPSVVEWLAQLGVPFDRDPSGRLALGREGGHARARIVHAGGDATGRFITEALWQAALRHPRIEIRQEHCVGIARDASGRAVGAWTWDGARHRLVGARRAVGLATGGVGALFGRTSNPPSAVGAGVALAYHAGATLANLEFVQFHPTLWLGRDGDAMLVSEALRGAGAVLVTELGAPLFADPADNLRTRDVIALAIARAEADGHRVFLDATKVPEVAARFPSIAARLRRAGLDLASQPIPVTPGAHFLMGGIEADLAGRTSVPGLFALGETACTGVHGANRLASNSLLECVVMGRRFSEAVGHEPCARTHTAEDPEWLLRPEQDEAVLSELAPLMWSSVGIVRDAPGLRAALAELEQMAERYPGSGAVLAASLIARSALWRRESRGSHVRRDAPAPNPAYARPSRIGKAHSAFTSVAITT</sequence>
<evidence type="ECO:0000256" key="12">
    <source>
        <dbReference type="RuleBase" id="RU362049"/>
    </source>
</evidence>
<evidence type="ECO:0000256" key="7">
    <source>
        <dbReference type="ARBA" id="ARBA00022642"/>
    </source>
</evidence>